<dbReference type="PANTHER" id="PTHR37908">
    <property type="entry name" value="TRANSMEMBRANE PROTEIN"/>
    <property type="match status" value="1"/>
</dbReference>
<proteinExistence type="predicted"/>
<name>A0A9I9CXP1_CUCME</name>
<evidence type="ECO:0000256" key="2">
    <source>
        <dbReference type="SAM" id="SignalP"/>
    </source>
</evidence>
<dbReference type="AlphaFoldDB" id="A0A9I9CXP1"/>
<dbReference type="Gramene" id="MELO3C009860.2.1">
    <property type="protein sequence ID" value="MELO3C009860.2.1"/>
    <property type="gene ID" value="MELO3C009860.2"/>
</dbReference>
<sequence length="96" mass="10863">MGRSSFLSILLLLLSFLFALGFSNGFVFCCKSEGFGRRNLRMVVEPLDSHHNSRLLLEENGRKWRMVMMETMDYADPEPNTNVRGGYASPPPPNHG</sequence>
<dbReference type="PANTHER" id="PTHR37908:SF4">
    <property type="entry name" value="PROTEIN, PUTATIVE-RELATED"/>
    <property type="match status" value="1"/>
</dbReference>
<reference evidence="3" key="1">
    <citation type="submission" date="2023-03" db="UniProtKB">
        <authorList>
            <consortium name="EnsemblPlants"/>
        </authorList>
    </citation>
    <scope>IDENTIFICATION</scope>
</reference>
<evidence type="ECO:0008006" key="4">
    <source>
        <dbReference type="Google" id="ProtNLM"/>
    </source>
</evidence>
<organism evidence="3">
    <name type="scientific">Cucumis melo</name>
    <name type="common">Muskmelon</name>
    <dbReference type="NCBI Taxonomy" id="3656"/>
    <lineage>
        <taxon>Eukaryota</taxon>
        <taxon>Viridiplantae</taxon>
        <taxon>Streptophyta</taxon>
        <taxon>Embryophyta</taxon>
        <taxon>Tracheophyta</taxon>
        <taxon>Spermatophyta</taxon>
        <taxon>Magnoliopsida</taxon>
        <taxon>eudicotyledons</taxon>
        <taxon>Gunneridae</taxon>
        <taxon>Pentapetalae</taxon>
        <taxon>rosids</taxon>
        <taxon>fabids</taxon>
        <taxon>Cucurbitales</taxon>
        <taxon>Cucurbitaceae</taxon>
        <taxon>Benincaseae</taxon>
        <taxon>Cucumis</taxon>
    </lineage>
</organism>
<dbReference type="EnsemblPlants" id="MELO3C009860.2.1">
    <property type="protein sequence ID" value="MELO3C009860.2.1"/>
    <property type="gene ID" value="MELO3C009860.2"/>
</dbReference>
<protein>
    <recommendedName>
        <fullName evidence="4">Protein CLAVATA 3</fullName>
    </recommendedName>
</protein>
<evidence type="ECO:0000256" key="1">
    <source>
        <dbReference type="SAM" id="MobiDB-lite"/>
    </source>
</evidence>
<feature type="chain" id="PRO_5039928398" description="Protein CLAVATA 3" evidence="2">
    <location>
        <begin position="26"/>
        <end position="96"/>
    </location>
</feature>
<feature type="region of interest" description="Disordered" evidence="1">
    <location>
        <begin position="75"/>
        <end position="96"/>
    </location>
</feature>
<feature type="signal peptide" evidence="2">
    <location>
        <begin position="1"/>
        <end position="25"/>
    </location>
</feature>
<evidence type="ECO:0000313" key="3">
    <source>
        <dbReference type="EnsemblPlants" id="MELO3C009860.2.1"/>
    </source>
</evidence>
<keyword evidence="2" id="KW-0732">Signal</keyword>
<accession>A0A9I9CXP1</accession>